<feature type="transmembrane region" description="Helical" evidence="9">
    <location>
        <begin position="15"/>
        <end position="36"/>
    </location>
</feature>
<evidence type="ECO:0000256" key="6">
    <source>
        <dbReference type="ARBA" id="ARBA00022989"/>
    </source>
</evidence>
<sequence length="267" mass="30032">MQSRSKMLKKAFTTAFPYTISIFAGFWFLGITYGIYMNVSGFSFWYPMLMSVTIFAGSIEFVTVNMLLGAFNPLQAFAMTLMINARHLFYGISMLDKFRGVGRKKFYLIFGMCDETFSINYTADIPEDVDRGWFMFFVTLLNHFYWFSGATLGGIFGSLINFNTEGLEFVMTAMFVVIFLEQWLKEKDHTSSLIGLGISILCLIAFGADNFIIPAMLAILGVLTLMRHPLERKDGVESKAGVNEVEDSQSEKKNVELSSLGEGGDVQ</sequence>
<evidence type="ECO:0000313" key="10">
    <source>
        <dbReference type="EMBL" id="KAA8502904.1"/>
    </source>
</evidence>
<dbReference type="AlphaFoldDB" id="A0A5M9I128"/>
<dbReference type="RefSeq" id="WP_150310051.1">
    <property type="nucleotide sequence ID" value="NZ_VMSO01000001.1"/>
</dbReference>
<keyword evidence="4" id="KW-1003">Cell membrane</keyword>
<dbReference type="GO" id="GO:0005886">
    <property type="term" value="C:plasma membrane"/>
    <property type="evidence" value="ECO:0007669"/>
    <property type="project" value="UniProtKB-SubCell"/>
</dbReference>
<evidence type="ECO:0000256" key="5">
    <source>
        <dbReference type="ARBA" id="ARBA00022692"/>
    </source>
</evidence>
<evidence type="ECO:0000313" key="11">
    <source>
        <dbReference type="Proteomes" id="UP000322025"/>
    </source>
</evidence>
<dbReference type="PANTHER" id="PTHR34979">
    <property type="entry name" value="INNER MEMBRANE PROTEIN YGAZ"/>
    <property type="match status" value="1"/>
</dbReference>
<accession>A0A5M9I128</accession>
<keyword evidence="5 9" id="KW-0812">Transmembrane</keyword>
<dbReference type="PANTHER" id="PTHR34979:SF1">
    <property type="entry name" value="INNER MEMBRANE PROTEIN YGAZ"/>
    <property type="match status" value="1"/>
</dbReference>
<keyword evidence="6 9" id="KW-1133">Transmembrane helix</keyword>
<dbReference type="InterPro" id="IPR004471">
    <property type="entry name" value="Brnchd-chn_aa_trnsp_AzlC"/>
</dbReference>
<feature type="transmembrane region" description="Helical" evidence="9">
    <location>
        <begin position="167"/>
        <end position="184"/>
    </location>
</feature>
<evidence type="ECO:0000256" key="3">
    <source>
        <dbReference type="ARBA" id="ARBA00022448"/>
    </source>
</evidence>
<comment type="caution">
    <text evidence="10">The sequence shown here is derived from an EMBL/GenBank/DDBJ whole genome shotgun (WGS) entry which is preliminary data.</text>
</comment>
<evidence type="ECO:0000256" key="1">
    <source>
        <dbReference type="ARBA" id="ARBA00004651"/>
    </source>
</evidence>
<feature type="region of interest" description="Disordered" evidence="8">
    <location>
        <begin position="236"/>
        <end position="267"/>
    </location>
</feature>
<organism evidence="10 11">
    <name type="scientific">Mediterraneibacter catenae</name>
    <dbReference type="NCBI Taxonomy" id="2594882"/>
    <lineage>
        <taxon>Bacteria</taxon>
        <taxon>Bacillati</taxon>
        <taxon>Bacillota</taxon>
        <taxon>Clostridia</taxon>
        <taxon>Lachnospirales</taxon>
        <taxon>Lachnospiraceae</taxon>
        <taxon>Mediterraneibacter</taxon>
    </lineage>
</organism>
<dbReference type="OrthoDB" id="3181706at2"/>
<dbReference type="Proteomes" id="UP000322025">
    <property type="component" value="Unassembled WGS sequence"/>
</dbReference>
<evidence type="ECO:0000256" key="7">
    <source>
        <dbReference type="ARBA" id="ARBA00023136"/>
    </source>
</evidence>
<keyword evidence="7 9" id="KW-0472">Membrane</keyword>
<dbReference type="GO" id="GO:1903785">
    <property type="term" value="P:L-valine transmembrane transport"/>
    <property type="evidence" value="ECO:0007669"/>
    <property type="project" value="TreeGrafter"/>
</dbReference>
<gene>
    <name evidence="10" type="primary">azlC</name>
    <name evidence="10" type="ORF">FNY66_01225</name>
</gene>
<keyword evidence="3" id="KW-0813">Transport</keyword>
<proteinExistence type="inferred from homology"/>
<comment type="similarity">
    <text evidence="2">Belongs to the AzlC family.</text>
</comment>
<keyword evidence="11" id="KW-1185">Reference proteome</keyword>
<evidence type="ECO:0000256" key="8">
    <source>
        <dbReference type="SAM" id="MobiDB-lite"/>
    </source>
</evidence>
<reference evidence="10 11" key="1">
    <citation type="submission" date="2019-07" db="EMBL/GenBank/DDBJ databases">
        <authorList>
            <person name="Wongkuna S."/>
            <person name="Scaria J."/>
        </authorList>
    </citation>
    <scope>NUCLEOTIDE SEQUENCE [LARGE SCALE GENOMIC DNA]</scope>
    <source>
        <strain evidence="10 11">SW178</strain>
    </source>
</reference>
<comment type="subcellular location">
    <subcellularLocation>
        <location evidence="1">Cell membrane</location>
        <topology evidence="1">Multi-pass membrane protein</topology>
    </subcellularLocation>
</comment>
<feature type="transmembrane region" description="Helical" evidence="9">
    <location>
        <begin position="74"/>
        <end position="94"/>
    </location>
</feature>
<evidence type="ECO:0000256" key="2">
    <source>
        <dbReference type="ARBA" id="ARBA00010735"/>
    </source>
</evidence>
<feature type="transmembrane region" description="Helical" evidence="9">
    <location>
        <begin position="106"/>
        <end position="123"/>
    </location>
</feature>
<feature type="transmembrane region" description="Helical" evidence="9">
    <location>
        <begin position="196"/>
        <end position="223"/>
    </location>
</feature>
<dbReference type="InterPro" id="IPR011606">
    <property type="entry name" value="Brnchd-chn_aa_trnsp_permease"/>
</dbReference>
<feature type="transmembrane region" description="Helical" evidence="9">
    <location>
        <begin position="48"/>
        <end position="68"/>
    </location>
</feature>
<name>A0A5M9I128_9FIRM</name>
<evidence type="ECO:0000256" key="4">
    <source>
        <dbReference type="ARBA" id="ARBA00022475"/>
    </source>
</evidence>
<dbReference type="NCBIfam" id="TIGR00346">
    <property type="entry name" value="azlC"/>
    <property type="match status" value="1"/>
</dbReference>
<protein>
    <submittedName>
        <fullName evidence="10">Azaleucine resistance protein AzlC</fullName>
    </submittedName>
</protein>
<dbReference type="EMBL" id="VMSO01000001">
    <property type="protein sequence ID" value="KAA8502904.1"/>
    <property type="molecule type" value="Genomic_DNA"/>
</dbReference>
<evidence type="ECO:0000256" key="9">
    <source>
        <dbReference type="SAM" id="Phobius"/>
    </source>
</evidence>
<feature type="transmembrane region" description="Helical" evidence="9">
    <location>
        <begin position="143"/>
        <end position="160"/>
    </location>
</feature>
<dbReference type="Pfam" id="PF03591">
    <property type="entry name" value="AzlC"/>
    <property type="match status" value="1"/>
</dbReference>